<organism evidence="4 5">
    <name type="scientific">Triparma laevis f. longispina</name>
    <dbReference type="NCBI Taxonomy" id="1714387"/>
    <lineage>
        <taxon>Eukaryota</taxon>
        <taxon>Sar</taxon>
        <taxon>Stramenopiles</taxon>
        <taxon>Ochrophyta</taxon>
        <taxon>Bolidophyceae</taxon>
        <taxon>Parmales</taxon>
        <taxon>Triparmaceae</taxon>
        <taxon>Triparma</taxon>
    </lineage>
</organism>
<evidence type="ECO:0000259" key="3">
    <source>
        <dbReference type="PROSITE" id="PS51089"/>
    </source>
</evidence>
<dbReference type="GO" id="GO:0003779">
    <property type="term" value="F:actin binding"/>
    <property type="evidence" value="ECO:0007669"/>
    <property type="project" value="InterPro"/>
</dbReference>
<feature type="domain" description="HP" evidence="3">
    <location>
        <begin position="177"/>
        <end position="242"/>
    </location>
</feature>
<dbReference type="PANTHER" id="PTHR46334">
    <property type="entry name" value="COSTARS FAMILY PROTEIN ABRACL"/>
    <property type="match status" value="1"/>
</dbReference>
<gene>
    <name evidence="4" type="ORF">TrLO_g9533</name>
</gene>
<dbReference type="SUPFAM" id="SSF47050">
    <property type="entry name" value="VHP, Villin headpiece domain"/>
    <property type="match status" value="1"/>
</dbReference>
<dbReference type="Gene3D" id="1.10.950.10">
    <property type="entry name" value="Villin headpiece domain"/>
    <property type="match status" value="1"/>
</dbReference>
<dbReference type="Gene3D" id="1.10.10.1540">
    <property type="entry name" value="Costar domain"/>
    <property type="match status" value="1"/>
</dbReference>
<name>A0A9W7F4M3_9STRA</name>
<feature type="region of interest" description="Disordered" evidence="2">
    <location>
        <begin position="137"/>
        <end position="184"/>
    </location>
</feature>
<protein>
    <recommendedName>
        <fullName evidence="3">HP domain-containing protein</fullName>
    </recommendedName>
</protein>
<dbReference type="InterPro" id="IPR027817">
    <property type="entry name" value="Costars_dom"/>
</dbReference>
<dbReference type="OrthoDB" id="9871914at2759"/>
<dbReference type="AlphaFoldDB" id="A0A9W7F4M3"/>
<evidence type="ECO:0000256" key="1">
    <source>
        <dbReference type="ARBA" id="ARBA00006126"/>
    </source>
</evidence>
<dbReference type="Pfam" id="PF14705">
    <property type="entry name" value="Costars"/>
    <property type="match status" value="1"/>
</dbReference>
<comment type="similarity">
    <text evidence="1">Belongs to the costars family.</text>
</comment>
<dbReference type="EMBL" id="BRXW01000032">
    <property type="protein sequence ID" value="GMI01268.1"/>
    <property type="molecule type" value="Genomic_DNA"/>
</dbReference>
<dbReference type="GO" id="GO:0032970">
    <property type="term" value="P:regulation of actin filament-based process"/>
    <property type="evidence" value="ECO:0007669"/>
    <property type="project" value="TreeGrafter"/>
</dbReference>
<comment type="caution">
    <text evidence="4">The sequence shown here is derived from an EMBL/GenBank/DDBJ whole genome shotgun (WGS) entry which is preliminary data.</text>
</comment>
<proteinExistence type="inferred from homology"/>
<dbReference type="Proteomes" id="UP001165122">
    <property type="component" value="Unassembled WGS sequence"/>
</dbReference>
<dbReference type="PROSITE" id="PS51089">
    <property type="entry name" value="HP"/>
    <property type="match status" value="1"/>
</dbReference>
<dbReference type="InterPro" id="IPR044302">
    <property type="entry name" value="Costars"/>
</dbReference>
<feature type="compositionally biased region" description="Pro residues" evidence="2">
    <location>
        <begin position="158"/>
        <end position="175"/>
    </location>
</feature>
<dbReference type="PANTHER" id="PTHR46334:SF1">
    <property type="entry name" value="COSTARS FAMILY PROTEIN ABRACL"/>
    <property type="match status" value="1"/>
</dbReference>
<accession>A0A9W7F4M3</accession>
<dbReference type="InterPro" id="IPR038095">
    <property type="entry name" value="Costars_sf"/>
</dbReference>
<dbReference type="SMART" id="SM01283">
    <property type="entry name" value="Costars"/>
    <property type="match status" value="1"/>
</dbReference>
<evidence type="ECO:0000256" key="2">
    <source>
        <dbReference type="SAM" id="MobiDB-lite"/>
    </source>
</evidence>
<keyword evidence="5" id="KW-1185">Reference proteome</keyword>
<reference evidence="5" key="1">
    <citation type="journal article" date="2023" name="Commun. Biol.">
        <title>Genome analysis of Parmales, the sister group of diatoms, reveals the evolutionary specialization of diatoms from phago-mixotrophs to photoautotrophs.</title>
        <authorList>
            <person name="Ban H."/>
            <person name="Sato S."/>
            <person name="Yoshikawa S."/>
            <person name="Yamada K."/>
            <person name="Nakamura Y."/>
            <person name="Ichinomiya M."/>
            <person name="Sato N."/>
            <person name="Blanc-Mathieu R."/>
            <person name="Endo H."/>
            <person name="Kuwata A."/>
            <person name="Ogata H."/>
        </authorList>
    </citation>
    <scope>NUCLEOTIDE SEQUENCE [LARGE SCALE GENOMIC DNA]</scope>
    <source>
        <strain evidence="5">NIES 3700</strain>
    </source>
</reference>
<sequence>MADNHEERIEAEVKQLVVDINRLSPGNDGGVPFGVLFDDDDVAQYYEALIGTLKAAKKRNIVDFKGQMLLKGAHDNVIISILGARGDPAPQATVDDKEVFMPVPPMPEAPVAITPSSSSDVETVSLKLDMNLNDTVTPKLENAPLPYNTKTTTATPTSPTPSPAPALTTPPPTPPTVSGISTFPLDQLLNTPTSLPASVDVTRKEQYLSEADFEKAFGITKDAFEKLPKWKQQAAKKKAGLF</sequence>
<dbReference type="SMART" id="SM00153">
    <property type="entry name" value="VHP"/>
    <property type="match status" value="1"/>
</dbReference>
<evidence type="ECO:0000313" key="5">
    <source>
        <dbReference type="Proteomes" id="UP001165122"/>
    </source>
</evidence>
<dbReference type="GO" id="GO:0007010">
    <property type="term" value="P:cytoskeleton organization"/>
    <property type="evidence" value="ECO:0007669"/>
    <property type="project" value="InterPro"/>
</dbReference>
<dbReference type="InterPro" id="IPR036886">
    <property type="entry name" value="Villin_headpiece_dom_sf"/>
</dbReference>
<dbReference type="Pfam" id="PF02209">
    <property type="entry name" value="VHP"/>
    <property type="match status" value="1"/>
</dbReference>
<evidence type="ECO:0000313" key="4">
    <source>
        <dbReference type="EMBL" id="GMI01268.1"/>
    </source>
</evidence>
<dbReference type="InterPro" id="IPR003128">
    <property type="entry name" value="Villin_headpiece"/>
</dbReference>